<dbReference type="Proteomes" id="UP000252519">
    <property type="component" value="Unassembled WGS sequence"/>
</dbReference>
<evidence type="ECO:0000313" key="2">
    <source>
        <dbReference type="Proteomes" id="UP000252519"/>
    </source>
</evidence>
<proteinExistence type="predicted"/>
<organism evidence="1 2">
    <name type="scientific">Ancylostoma caninum</name>
    <name type="common">Dog hookworm</name>
    <dbReference type="NCBI Taxonomy" id="29170"/>
    <lineage>
        <taxon>Eukaryota</taxon>
        <taxon>Metazoa</taxon>
        <taxon>Ecdysozoa</taxon>
        <taxon>Nematoda</taxon>
        <taxon>Chromadorea</taxon>
        <taxon>Rhabditida</taxon>
        <taxon>Rhabditina</taxon>
        <taxon>Rhabditomorpha</taxon>
        <taxon>Strongyloidea</taxon>
        <taxon>Ancylostomatidae</taxon>
        <taxon>Ancylostomatinae</taxon>
        <taxon>Ancylostoma</taxon>
    </lineage>
</organism>
<name>A0A368FQV4_ANCCA</name>
<evidence type="ECO:0000313" key="1">
    <source>
        <dbReference type="EMBL" id="RCN33868.1"/>
    </source>
</evidence>
<gene>
    <name evidence="1" type="ORF">ANCCAN_20289</name>
</gene>
<dbReference type="OrthoDB" id="5775635at2759"/>
<keyword evidence="2" id="KW-1185">Reference proteome</keyword>
<dbReference type="AlphaFoldDB" id="A0A368FQV4"/>
<protein>
    <submittedName>
        <fullName evidence="1">Uncharacterized protein</fullName>
    </submittedName>
</protein>
<comment type="caution">
    <text evidence="1">The sequence shown here is derived from an EMBL/GenBank/DDBJ whole genome shotgun (WGS) entry which is preliminary data.</text>
</comment>
<accession>A0A368FQV4</accession>
<reference evidence="1 2" key="1">
    <citation type="submission" date="2014-10" db="EMBL/GenBank/DDBJ databases">
        <title>Draft genome of the hookworm Ancylostoma caninum.</title>
        <authorList>
            <person name="Mitreva M."/>
        </authorList>
    </citation>
    <scope>NUCLEOTIDE SEQUENCE [LARGE SCALE GENOMIC DNA]</scope>
    <source>
        <strain evidence="1 2">Baltimore</strain>
    </source>
</reference>
<dbReference type="EMBL" id="JOJR01000857">
    <property type="protein sequence ID" value="RCN33868.1"/>
    <property type="molecule type" value="Genomic_DNA"/>
</dbReference>
<sequence length="110" mass="12696">MVFYDPHERRKRGLDKAAMETCFAIVDNAVSTESILCADLCWRLLAVCLEGLRFFFANTMKLFHPDQISIDLQMDVERLGRYLVKKGLTFDEIAQFLPMSWISGTIRAMN</sequence>